<dbReference type="PROSITE" id="PS01060">
    <property type="entry name" value="FLIP_1"/>
    <property type="match status" value="1"/>
</dbReference>
<keyword evidence="13" id="KW-0732">Signal</keyword>
<keyword evidence="7 12" id="KW-0653">Protein transport</keyword>
<keyword evidence="14" id="KW-0282">Flagellum</keyword>
<dbReference type="NCBIfam" id="TIGR01103">
    <property type="entry name" value="fliP"/>
    <property type="match status" value="1"/>
</dbReference>
<evidence type="ECO:0000256" key="10">
    <source>
        <dbReference type="ARBA" id="ARBA00023143"/>
    </source>
</evidence>
<keyword evidence="5 12" id="KW-0812">Transmembrane</keyword>
<dbReference type="PRINTS" id="PR00951">
    <property type="entry name" value="FLGBIOSNFLIP"/>
</dbReference>
<dbReference type="RefSeq" id="WP_140945306.1">
    <property type="nucleotide sequence ID" value="NZ_FAOO01000010.1"/>
</dbReference>
<evidence type="ECO:0000256" key="4">
    <source>
        <dbReference type="ARBA" id="ARBA00022475"/>
    </source>
</evidence>
<reference evidence="15" key="1">
    <citation type="submission" date="2015-11" db="EMBL/GenBank/DDBJ databases">
        <authorList>
            <person name="Varghese N."/>
        </authorList>
    </citation>
    <scope>NUCLEOTIDE SEQUENCE [LARGE SCALE GENOMIC DNA]</scope>
</reference>
<dbReference type="Proteomes" id="UP000320623">
    <property type="component" value="Unassembled WGS sequence"/>
</dbReference>
<comment type="function">
    <text evidence="12">Plays a role in the flagellum-specific transport system.</text>
</comment>
<evidence type="ECO:0000313" key="14">
    <source>
        <dbReference type="EMBL" id="CUU06624.1"/>
    </source>
</evidence>
<gene>
    <name evidence="12" type="primary">fliP</name>
    <name evidence="14" type="ORF">JGI1_01572</name>
</gene>
<feature type="transmembrane region" description="Helical" evidence="12">
    <location>
        <begin position="187"/>
        <end position="210"/>
    </location>
</feature>
<dbReference type="EMBL" id="FAOO01000010">
    <property type="protein sequence ID" value="CUU06624.1"/>
    <property type="molecule type" value="Genomic_DNA"/>
</dbReference>
<dbReference type="PANTHER" id="PTHR30587:SF0">
    <property type="entry name" value="FLAGELLAR BIOSYNTHETIC PROTEIN FLIP"/>
    <property type="match status" value="1"/>
</dbReference>
<keyword evidence="6 12" id="KW-1005">Bacterial flagellum biogenesis</keyword>
<keyword evidence="14" id="KW-0969">Cilium</keyword>
<comment type="subcellular location">
    <subcellularLocation>
        <location evidence="12">Cell membrane</location>
        <topology evidence="12">Multi-pass membrane protein</topology>
    </subcellularLocation>
    <subcellularLocation>
        <location evidence="12">Bacterial flagellum basal body</location>
    </subcellularLocation>
</comment>
<keyword evidence="10" id="KW-0975">Bacterial flagellum</keyword>
<dbReference type="InterPro" id="IPR005837">
    <property type="entry name" value="FliP"/>
</dbReference>
<dbReference type="GO" id="GO:0009306">
    <property type="term" value="P:protein secretion"/>
    <property type="evidence" value="ECO:0007669"/>
    <property type="project" value="UniProtKB-UniRule"/>
</dbReference>
<keyword evidence="14" id="KW-0966">Cell projection</keyword>
<keyword evidence="8 12" id="KW-1133">Transmembrane helix</keyword>
<feature type="signal peptide" evidence="13">
    <location>
        <begin position="1"/>
        <end position="19"/>
    </location>
</feature>
<protein>
    <recommendedName>
        <fullName evidence="2 12">Flagellar biosynthetic protein FliP</fullName>
    </recommendedName>
</protein>
<dbReference type="PANTHER" id="PTHR30587">
    <property type="entry name" value="FLAGELLAR BIOSYNTHETIC PROTEIN FLIP"/>
    <property type="match status" value="1"/>
</dbReference>
<accession>A0A0S4N6Q1</accession>
<feature type="transmembrane region" description="Helical" evidence="12">
    <location>
        <begin position="222"/>
        <end position="241"/>
    </location>
</feature>
<dbReference type="GO" id="GO:0044781">
    <property type="term" value="P:bacterial-type flagellum organization"/>
    <property type="evidence" value="ECO:0007669"/>
    <property type="project" value="UniProtKB-UniRule"/>
</dbReference>
<evidence type="ECO:0000256" key="9">
    <source>
        <dbReference type="ARBA" id="ARBA00023136"/>
    </source>
</evidence>
<evidence type="ECO:0000256" key="1">
    <source>
        <dbReference type="ARBA" id="ARBA00006257"/>
    </source>
</evidence>
<keyword evidence="11 12" id="KW-1006">Bacterial flagellum protein export</keyword>
<dbReference type="InterPro" id="IPR005838">
    <property type="entry name" value="T3SS_IM_P"/>
</dbReference>
<evidence type="ECO:0000256" key="7">
    <source>
        <dbReference type="ARBA" id="ARBA00022927"/>
    </source>
</evidence>
<dbReference type="GO" id="GO:0009425">
    <property type="term" value="C:bacterial-type flagellum basal body"/>
    <property type="evidence" value="ECO:0007669"/>
    <property type="project" value="UniProtKB-SubCell"/>
</dbReference>
<dbReference type="GO" id="GO:0005886">
    <property type="term" value="C:plasma membrane"/>
    <property type="evidence" value="ECO:0007669"/>
    <property type="project" value="UniProtKB-SubCell"/>
</dbReference>
<evidence type="ECO:0000256" key="13">
    <source>
        <dbReference type="SAM" id="SignalP"/>
    </source>
</evidence>
<evidence type="ECO:0000256" key="12">
    <source>
        <dbReference type="RuleBase" id="RU362069"/>
    </source>
</evidence>
<dbReference type="AlphaFoldDB" id="A0A0S4N6Q1"/>
<name>A0A0S4N6Q1_9BACT</name>
<evidence type="ECO:0000313" key="15">
    <source>
        <dbReference type="Proteomes" id="UP000320623"/>
    </source>
</evidence>
<evidence type="ECO:0000256" key="11">
    <source>
        <dbReference type="ARBA" id="ARBA00023225"/>
    </source>
</evidence>
<keyword evidence="9 12" id="KW-0472">Membrane</keyword>
<feature type="transmembrane region" description="Helical" evidence="12">
    <location>
        <begin position="50"/>
        <end position="80"/>
    </location>
</feature>
<sequence>MRFLIFLLFFPLAFLSAQNSNTDVPLAIPKVNIEVGKSQKPEDVALTLQILLLMTVLSLAPAIIILTTSFTRIIVVFHFLKQALGVQQMPPSQVLVGLSLFLTFFIMSPVWERINADAIQPYLRKEINQAQAYERAIKPLREFMFKQVSEDDLALFVSLSKLPKPQNRDEIPTHVLIPAFAISELKIAFQIGFLIYVPFLMIDLIVASVLMSMGMIMLPPVMISLPFKILLFILIDGWHLVVESLVKSFH</sequence>
<feature type="transmembrane region" description="Helical" evidence="12">
    <location>
        <begin position="92"/>
        <end position="111"/>
    </location>
</feature>
<comment type="similarity">
    <text evidence="1 12">Belongs to the FliP/MopC/SpaP family.</text>
</comment>
<evidence type="ECO:0000256" key="8">
    <source>
        <dbReference type="ARBA" id="ARBA00022989"/>
    </source>
</evidence>
<evidence type="ECO:0000256" key="2">
    <source>
        <dbReference type="ARBA" id="ARBA00021714"/>
    </source>
</evidence>
<evidence type="ECO:0000256" key="6">
    <source>
        <dbReference type="ARBA" id="ARBA00022795"/>
    </source>
</evidence>
<dbReference type="OrthoDB" id="9805111at2"/>
<dbReference type="STRING" id="1643428.GCA_001442855_01539"/>
<keyword evidence="15" id="KW-1185">Reference proteome</keyword>
<dbReference type="NCBIfam" id="NF009438">
    <property type="entry name" value="PRK12797.1"/>
    <property type="match status" value="1"/>
</dbReference>
<keyword evidence="4 12" id="KW-1003">Cell membrane</keyword>
<evidence type="ECO:0000256" key="5">
    <source>
        <dbReference type="ARBA" id="ARBA00022692"/>
    </source>
</evidence>
<proteinExistence type="inferred from homology"/>
<evidence type="ECO:0000256" key="3">
    <source>
        <dbReference type="ARBA" id="ARBA00022448"/>
    </source>
</evidence>
<dbReference type="Pfam" id="PF00813">
    <property type="entry name" value="FliP"/>
    <property type="match status" value="1"/>
</dbReference>
<dbReference type="PRINTS" id="PR01302">
    <property type="entry name" value="TYPE3IMPPROT"/>
</dbReference>
<dbReference type="PROSITE" id="PS01061">
    <property type="entry name" value="FLIP_2"/>
    <property type="match status" value="1"/>
</dbReference>
<feature type="chain" id="PRO_5006624825" description="Flagellar biosynthetic protein FliP" evidence="13">
    <location>
        <begin position="20"/>
        <end position="250"/>
    </location>
</feature>
<organism evidence="14 15">
    <name type="scientific">Candidatus Thermokryptus mobilis</name>
    <dbReference type="NCBI Taxonomy" id="1643428"/>
    <lineage>
        <taxon>Bacteria</taxon>
        <taxon>Pseudomonadati</taxon>
        <taxon>Candidatus Kryptoniota</taxon>
        <taxon>Candidatus Thermokryptus</taxon>
    </lineage>
</organism>
<keyword evidence="3 12" id="KW-0813">Transport</keyword>